<dbReference type="InterPro" id="IPR013384">
    <property type="entry name" value="Flagell_FlgL"/>
</dbReference>
<dbReference type="EMBL" id="FQVH01000003">
    <property type="protein sequence ID" value="SHE61406.1"/>
    <property type="molecule type" value="Genomic_DNA"/>
</dbReference>
<dbReference type="SUPFAM" id="SSF64518">
    <property type="entry name" value="Phase 1 flagellin"/>
    <property type="match status" value="1"/>
</dbReference>
<dbReference type="PANTHER" id="PTHR42792:SF1">
    <property type="entry name" value="FLAGELLAR HOOK-ASSOCIATED PROTEIN 3"/>
    <property type="match status" value="1"/>
</dbReference>
<evidence type="ECO:0000256" key="2">
    <source>
        <dbReference type="ARBA" id="ARBA00005709"/>
    </source>
</evidence>
<evidence type="ECO:0000256" key="1">
    <source>
        <dbReference type="ARBA" id="ARBA00004365"/>
    </source>
</evidence>
<protein>
    <submittedName>
        <fullName evidence="6">Flagellar hook-associated protein 3 FlgL</fullName>
    </submittedName>
</protein>
<dbReference type="AlphaFoldDB" id="A0A1M4UXG3"/>
<comment type="subcellular location">
    <subcellularLocation>
        <location evidence="1">Bacterial flagellum</location>
    </subcellularLocation>
</comment>
<dbReference type="GO" id="GO:0071973">
    <property type="term" value="P:bacterial-type flagellum-dependent cell motility"/>
    <property type="evidence" value="ECO:0007669"/>
    <property type="project" value="InterPro"/>
</dbReference>
<reference evidence="6 7" key="1">
    <citation type="submission" date="2016-11" db="EMBL/GenBank/DDBJ databases">
        <authorList>
            <person name="Jaros S."/>
            <person name="Januszkiewicz K."/>
            <person name="Wedrychowicz H."/>
        </authorList>
    </citation>
    <scope>NUCLEOTIDE SEQUENCE [LARGE SCALE GENOMIC DNA]</scope>
    <source>
        <strain evidence="6 7">DSM 17918</strain>
    </source>
</reference>
<dbReference type="Gene3D" id="1.20.1330.10">
    <property type="entry name" value="f41 fragment of flagellin, N-terminal domain"/>
    <property type="match status" value="1"/>
</dbReference>
<dbReference type="PANTHER" id="PTHR42792">
    <property type="entry name" value="FLAGELLIN"/>
    <property type="match status" value="1"/>
</dbReference>
<keyword evidence="6" id="KW-0966">Cell projection</keyword>
<dbReference type="GO" id="GO:0009424">
    <property type="term" value="C:bacterial-type flagellum hook"/>
    <property type="evidence" value="ECO:0007669"/>
    <property type="project" value="InterPro"/>
</dbReference>
<evidence type="ECO:0000313" key="7">
    <source>
        <dbReference type="Proteomes" id="UP000184088"/>
    </source>
</evidence>
<dbReference type="NCBIfam" id="TIGR02550">
    <property type="entry name" value="flagell_flgL"/>
    <property type="match status" value="1"/>
</dbReference>
<feature type="domain" description="Flagellin C-terminal" evidence="5">
    <location>
        <begin position="224"/>
        <end position="291"/>
    </location>
</feature>
<proteinExistence type="inferred from homology"/>
<keyword evidence="7" id="KW-1185">Reference proteome</keyword>
<keyword evidence="3" id="KW-0975">Bacterial flagellum</keyword>
<dbReference type="STRING" id="1121256.SAMN02746089_00528"/>
<name>A0A1M4UXG3_9THEO</name>
<accession>A0A1M4UXG3</accession>
<dbReference type="Pfam" id="PF00669">
    <property type="entry name" value="Flagellin_N"/>
    <property type="match status" value="1"/>
</dbReference>
<gene>
    <name evidence="6" type="ORF">SAMN02746089_00528</name>
</gene>
<evidence type="ECO:0000313" key="6">
    <source>
        <dbReference type="EMBL" id="SHE61406.1"/>
    </source>
</evidence>
<feature type="domain" description="Flagellin N-terminal" evidence="4">
    <location>
        <begin position="4"/>
        <end position="140"/>
    </location>
</feature>
<dbReference type="GO" id="GO:0005198">
    <property type="term" value="F:structural molecule activity"/>
    <property type="evidence" value="ECO:0007669"/>
    <property type="project" value="InterPro"/>
</dbReference>
<organism evidence="6 7">
    <name type="scientific">Caldanaerobius fijiensis DSM 17918</name>
    <dbReference type="NCBI Taxonomy" id="1121256"/>
    <lineage>
        <taxon>Bacteria</taxon>
        <taxon>Bacillati</taxon>
        <taxon>Bacillota</taxon>
        <taxon>Clostridia</taxon>
        <taxon>Thermoanaerobacterales</taxon>
        <taxon>Thermoanaerobacteraceae</taxon>
        <taxon>Caldanaerobius</taxon>
    </lineage>
</organism>
<dbReference type="PRINTS" id="PR00207">
    <property type="entry name" value="FLAGELLIN"/>
</dbReference>
<evidence type="ECO:0000256" key="3">
    <source>
        <dbReference type="ARBA" id="ARBA00023143"/>
    </source>
</evidence>
<keyword evidence="6" id="KW-0969">Cilium</keyword>
<keyword evidence="6" id="KW-0282">Flagellum</keyword>
<dbReference type="Proteomes" id="UP000184088">
    <property type="component" value="Unassembled WGS sequence"/>
</dbReference>
<evidence type="ECO:0000259" key="4">
    <source>
        <dbReference type="Pfam" id="PF00669"/>
    </source>
</evidence>
<dbReference type="InterPro" id="IPR046358">
    <property type="entry name" value="Flagellin_C"/>
</dbReference>
<sequence>MRVTNNMMIDNMLMDLNNNLNRMMQTQKQMSSGVKFKAPSDDPIAVSRALILKSILHDNQQYTKNAQDGVSWLDLTDTALNQLTKDLQRVRELAVQGSNGTLSKEDSFSIAQEIQQIRDDMVKIGNTTYAGRYIFGGYNTQNPPLTVQPSDGTITYRGINGGVTPQEIEFEVGQGISIPVNVEAYQVFGTRDSANGKNDIFTDLDNLIDALNKGDTQAVSSMLGKIDDHLNNVLAVRADIGARQNRMQLILDRLQDDNLNYTDLLSKTQDVDIAEISMKLANDQNVYIASLMLGSKIIMPTLVEFIR</sequence>
<evidence type="ECO:0000259" key="5">
    <source>
        <dbReference type="Pfam" id="PF00700"/>
    </source>
</evidence>
<dbReference type="Pfam" id="PF00700">
    <property type="entry name" value="Flagellin_C"/>
    <property type="match status" value="1"/>
</dbReference>
<comment type="similarity">
    <text evidence="2">Belongs to the bacterial flagellin family.</text>
</comment>
<dbReference type="OrthoDB" id="9758307at2"/>
<dbReference type="InterPro" id="IPR001029">
    <property type="entry name" value="Flagellin_N"/>
</dbReference>
<dbReference type="InterPro" id="IPR001492">
    <property type="entry name" value="Flagellin"/>
</dbReference>